<keyword evidence="5" id="KW-0325">Glycoprotein</keyword>
<dbReference type="FunFam" id="2.40.70.10:FF:000055">
    <property type="entry name" value="Probable aspartyl protease At4g16563"/>
    <property type="match status" value="1"/>
</dbReference>
<dbReference type="PROSITE" id="PS51767">
    <property type="entry name" value="PEPTIDASE_A1"/>
    <property type="match status" value="1"/>
</dbReference>
<dbReference type="InterPro" id="IPR021109">
    <property type="entry name" value="Peptidase_aspartic_dom_sf"/>
</dbReference>
<protein>
    <recommendedName>
        <fullName evidence="7">Peptidase A1 domain-containing protein</fullName>
    </recommendedName>
</protein>
<dbReference type="Pfam" id="PF14541">
    <property type="entry name" value="TAXi_C"/>
    <property type="match status" value="1"/>
</dbReference>
<dbReference type="CDD" id="cd05476">
    <property type="entry name" value="pepsin_A_like_plant"/>
    <property type="match status" value="1"/>
</dbReference>
<dbReference type="PROSITE" id="PS00141">
    <property type="entry name" value="ASP_PROTEASE"/>
    <property type="match status" value="1"/>
</dbReference>
<dbReference type="InterPro" id="IPR034161">
    <property type="entry name" value="Pepsin-like_plant"/>
</dbReference>
<evidence type="ECO:0000256" key="3">
    <source>
        <dbReference type="ARBA" id="ARBA00022750"/>
    </source>
</evidence>
<dbReference type="GO" id="GO:0005576">
    <property type="term" value="C:extracellular region"/>
    <property type="evidence" value="ECO:0007669"/>
    <property type="project" value="TreeGrafter"/>
</dbReference>
<evidence type="ECO:0000256" key="1">
    <source>
        <dbReference type="ARBA" id="ARBA00007447"/>
    </source>
</evidence>
<gene>
    <name evidence="8" type="ORF">AG4045_008734</name>
</gene>
<keyword evidence="3" id="KW-0064">Aspartyl protease</keyword>
<feature type="domain" description="Peptidase A1" evidence="7">
    <location>
        <begin position="78"/>
        <end position="474"/>
    </location>
</feature>
<dbReference type="InterPro" id="IPR051708">
    <property type="entry name" value="Plant_Aspart_Prot_A1"/>
</dbReference>
<dbReference type="InterPro" id="IPR001969">
    <property type="entry name" value="Aspartic_peptidase_AS"/>
</dbReference>
<evidence type="ECO:0000256" key="5">
    <source>
        <dbReference type="ARBA" id="ARBA00023180"/>
    </source>
</evidence>
<keyword evidence="9" id="KW-1185">Reference proteome</keyword>
<dbReference type="AlphaFoldDB" id="A0A6L5BDP0"/>
<dbReference type="InterPro" id="IPR032861">
    <property type="entry name" value="TAXi_N"/>
</dbReference>
<evidence type="ECO:0000256" key="6">
    <source>
        <dbReference type="SAM" id="SignalP"/>
    </source>
</evidence>
<dbReference type="InterPro" id="IPR033121">
    <property type="entry name" value="PEPTIDASE_A1"/>
</dbReference>
<dbReference type="EMBL" id="WRXP01001601">
    <property type="protein sequence ID" value="KAF1002174.1"/>
    <property type="molecule type" value="Genomic_DNA"/>
</dbReference>
<dbReference type="GO" id="GO:0004190">
    <property type="term" value="F:aspartic-type endopeptidase activity"/>
    <property type="evidence" value="ECO:0007669"/>
    <property type="project" value="UniProtKB-KW"/>
</dbReference>
<evidence type="ECO:0000313" key="9">
    <source>
        <dbReference type="Proteomes" id="UP000593563"/>
    </source>
</evidence>
<evidence type="ECO:0000256" key="2">
    <source>
        <dbReference type="ARBA" id="ARBA00022670"/>
    </source>
</evidence>
<proteinExistence type="inferred from homology"/>
<feature type="signal peptide" evidence="6">
    <location>
        <begin position="1"/>
        <end position="23"/>
    </location>
</feature>
<dbReference type="PANTHER" id="PTHR47967:SF26">
    <property type="entry name" value="PEPTIDASE A1 DOMAIN-CONTAINING PROTEIN"/>
    <property type="match status" value="1"/>
</dbReference>
<name>A0A6L5BDP0_APIGR</name>
<dbReference type="Pfam" id="PF14543">
    <property type="entry name" value="TAXi_N"/>
    <property type="match status" value="1"/>
</dbReference>
<dbReference type="Proteomes" id="UP000593563">
    <property type="component" value="Unassembled WGS sequence"/>
</dbReference>
<dbReference type="GO" id="GO:0006508">
    <property type="term" value="P:proteolysis"/>
    <property type="evidence" value="ECO:0007669"/>
    <property type="project" value="UniProtKB-KW"/>
</dbReference>
<reference evidence="8" key="1">
    <citation type="submission" date="2020-01" db="EMBL/GenBank/DDBJ databases">
        <title>The Celery Genome Sequence Reveals Sequential Paleo-tetraploidization, Resistance Gene Elimination, Karyotype Evolution, and Functional Innovation in Apiales.</title>
        <authorList>
            <person name="Song X."/>
        </authorList>
    </citation>
    <scope>NUCLEOTIDE SEQUENCE</scope>
    <source>
        <tissue evidence="8">Leaf</tissue>
    </source>
</reference>
<keyword evidence="4" id="KW-0378">Hydrolase</keyword>
<comment type="caution">
    <text evidence="8">The sequence shown here is derived from an EMBL/GenBank/DDBJ whole genome shotgun (WGS) entry which is preliminary data.</text>
</comment>
<organism evidence="8 9">
    <name type="scientific">Apium graveolens</name>
    <name type="common">Celery</name>
    <dbReference type="NCBI Taxonomy" id="4045"/>
    <lineage>
        <taxon>Eukaryota</taxon>
        <taxon>Viridiplantae</taxon>
        <taxon>Streptophyta</taxon>
        <taxon>Embryophyta</taxon>
        <taxon>Tracheophyta</taxon>
        <taxon>Spermatophyta</taxon>
        <taxon>Magnoliopsida</taxon>
        <taxon>eudicotyledons</taxon>
        <taxon>Gunneridae</taxon>
        <taxon>Pentapetalae</taxon>
        <taxon>asterids</taxon>
        <taxon>campanulids</taxon>
        <taxon>Apiales</taxon>
        <taxon>Apiaceae</taxon>
        <taxon>Apioideae</taxon>
        <taxon>apioid superclade</taxon>
        <taxon>Apieae</taxon>
        <taxon>Apium</taxon>
    </lineage>
</organism>
<dbReference type="Gene3D" id="2.40.70.10">
    <property type="entry name" value="Acid Proteases"/>
    <property type="match status" value="2"/>
</dbReference>
<keyword evidence="2" id="KW-0645">Protease</keyword>
<dbReference type="InterPro" id="IPR032799">
    <property type="entry name" value="TAXi_C"/>
</dbReference>
<dbReference type="PANTHER" id="PTHR47967">
    <property type="entry name" value="OS07G0603500 PROTEIN-RELATED"/>
    <property type="match status" value="1"/>
</dbReference>
<sequence length="486" mass="53830">MPPSVFITLLSILLTFNTYLSSSKPLLLPLSHSLSKSNFNSTHHLLKSTTTHSTTRFRNHKQRHHHHVSLPLSPGTDYTLSFSLSSQTISLYMDTGSDVVWLPCSPFSCILCEGKSPSTISNVKPLNISAAARKVSCKSRACSAVHSRIPSSDLCAMAQCPLEDIEISDCAKFTCPSFYYAYGDGSFVAKLYRDTLEIPMSNPSLNMHNFTFGCAHEALGEPIGVAGFGRGALSLPAQLATSSPHLGNQFSYCLVSHSFDSARVRGPSPLILGRYSFDRKNKRIESQNDIIDFKYTPLLENPTHPYFYLVGLEAVTIGKKRLISPLNLTKVDEKGNGGMVVDSGTTYTMLPAEMYTPLVTEFSNRVEMFNRRAPHVEDRTGLSPCYYIDSVKNVPQLIFHFVGNSSVTMPRRNYFYEFLDGGDDGKSKRKVGCMMLMNGGDFPESDGPTGLLGNYQQQGFEVMYDLENKRVGFAERKCAALWDTLG</sequence>
<comment type="similarity">
    <text evidence="1">Belongs to the peptidase A1 family.</text>
</comment>
<evidence type="ECO:0000313" key="8">
    <source>
        <dbReference type="EMBL" id="KAF1002174.1"/>
    </source>
</evidence>
<feature type="chain" id="PRO_5026727891" description="Peptidase A1 domain-containing protein" evidence="6">
    <location>
        <begin position="24"/>
        <end position="486"/>
    </location>
</feature>
<evidence type="ECO:0000256" key="4">
    <source>
        <dbReference type="ARBA" id="ARBA00022801"/>
    </source>
</evidence>
<evidence type="ECO:0000259" key="7">
    <source>
        <dbReference type="PROSITE" id="PS51767"/>
    </source>
</evidence>
<dbReference type="SUPFAM" id="SSF50630">
    <property type="entry name" value="Acid proteases"/>
    <property type="match status" value="1"/>
</dbReference>
<keyword evidence="6" id="KW-0732">Signal</keyword>
<accession>A0A6L5BDP0</accession>